<evidence type="ECO:0000256" key="1">
    <source>
        <dbReference type="SAM" id="MobiDB-lite"/>
    </source>
</evidence>
<dbReference type="AlphaFoldDB" id="A0AA38GM67"/>
<organism evidence="2 3">
    <name type="scientific">Taxus chinensis</name>
    <name type="common">Chinese yew</name>
    <name type="synonym">Taxus wallichiana var. chinensis</name>
    <dbReference type="NCBI Taxonomy" id="29808"/>
    <lineage>
        <taxon>Eukaryota</taxon>
        <taxon>Viridiplantae</taxon>
        <taxon>Streptophyta</taxon>
        <taxon>Embryophyta</taxon>
        <taxon>Tracheophyta</taxon>
        <taxon>Spermatophyta</taxon>
        <taxon>Pinopsida</taxon>
        <taxon>Pinidae</taxon>
        <taxon>Conifers II</taxon>
        <taxon>Cupressales</taxon>
        <taxon>Taxaceae</taxon>
        <taxon>Taxus</taxon>
    </lineage>
</organism>
<evidence type="ECO:0000313" key="2">
    <source>
        <dbReference type="EMBL" id="KAH9324779.1"/>
    </source>
</evidence>
<dbReference type="EMBL" id="JAHRHJ020000002">
    <property type="protein sequence ID" value="KAH9324779.1"/>
    <property type="molecule type" value="Genomic_DNA"/>
</dbReference>
<protein>
    <submittedName>
        <fullName evidence="2">Uncharacterized protein</fullName>
    </submittedName>
</protein>
<comment type="caution">
    <text evidence="2">The sequence shown here is derived from an EMBL/GenBank/DDBJ whole genome shotgun (WGS) entry which is preliminary data.</text>
</comment>
<sequence>VSAIRNPYDNGSKKVPYSFASTSHPSCHGHDRDPRCRTQANKSASKDQNPEYDYGSKKVPYSFERFESRTSHPSCRSHDKDPRCLAQASKSAAKDQNPEYGSEP</sequence>
<accession>A0AA38GM67</accession>
<feature type="region of interest" description="Disordered" evidence="1">
    <location>
        <begin position="1"/>
        <end position="104"/>
    </location>
</feature>
<dbReference type="Proteomes" id="UP000824469">
    <property type="component" value="Unassembled WGS sequence"/>
</dbReference>
<proteinExistence type="predicted"/>
<reference evidence="2 3" key="1">
    <citation type="journal article" date="2021" name="Nat. Plants">
        <title>The Taxus genome provides insights into paclitaxel biosynthesis.</title>
        <authorList>
            <person name="Xiong X."/>
            <person name="Gou J."/>
            <person name="Liao Q."/>
            <person name="Li Y."/>
            <person name="Zhou Q."/>
            <person name="Bi G."/>
            <person name="Li C."/>
            <person name="Du R."/>
            <person name="Wang X."/>
            <person name="Sun T."/>
            <person name="Guo L."/>
            <person name="Liang H."/>
            <person name="Lu P."/>
            <person name="Wu Y."/>
            <person name="Zhang Z."/>
            <person name="Ro D.K."/>
            <person name="Shang Y."/>
            <person name="Huang S."/>
            <person name="Yan J."/>
        </authorList>
    </citation>
    <scope>NUCLEOTIDE SEQUENCE [LARGE SCALE GENOMIC DNA]</scope>
    <source>
        <strain evidence="2">Ta-2019</strain>
    </source>
</reference>
<name>A0AA38GM67_TAXCH</name>
<keyword evidence="3" id="KW-1185">Reference proteome</keyword>
<evidence type="ECO:0000313" key="3">
    <source>
        <dbReference type="Proteomes" id="UP000824469"/>
    </source>
</evidence>
<feature type="compositionally biased region" description="Basic and acidic residues" evidence="1">
    <location>
        <begin position="64"/>
        <end position="83"/>
    </location>
</feature>
<feature type="non-terminal residue" evidence="2">
    <location>
        <position position="1"/>
    </location>
</feature>
<gene>
    <name evidence="2" type="ORF">KI387_004957</name>
</gene>